<dbReference type="AlphaFoldDB" id="A0A1H9Y7S0"/>
<organism evidence="1 2">
    <name type="scientific">Methanococcoides vulcani</name>
    <dbReference type="NCBI Taxonomy" id="1353158"/>
    <lineage>
        <taxon>Archaea</taxon>
        <taxon>Methanobacteriati</taxon>
        <taxon>Methanobacteriota</taxon>
        <taxon>Stenosarchaea group</taxon>
        <taxon>Methanomicrobia</taxon>
        <taxon>Methanosarcinales</taxon>
        <taxon>Methanosarcinaceae</taxon>
        <taxon>Methanococcoides</taxon>
    </lineage>
</organism>
<dbReference type="STRING" id="1353158.SAMN04488587_0319"/>
<accession>A0A1H9Y7S0</accession>
<evidence type="ECO:0000313" key="1">
    <source>
        <dbReference type="EMBL" id="SES64862.1"/>
    </source>
</evidence>
<protein>
    <submittedName>
        <fullName evidence="1">Uncharacterized protein</fullName>
    </submittedName>
</protein>
<proteinExistence type="predicted"/>
<sequence>MFTSYPTKLLFISLLLVTAVCISGCLEEKGEQTTIEIADMAESKIE</sequence>
<name>A0A1H9Y7S0_9EURY</name>
<reference evidence="2" key="1">
    <citation type="submission" date="2016-10" db="EMBL/GenBank/DDBJ databases">
        <authorList>
            <person name="Varghese N."/>
            <person name="Submissions S."/>
        </authorList>
    </citation>
    <scope>NUCLEOTIDE SEQUENCE [LARGE SCALE GENOMIC DNA]</scope>
    <source>
        <strain evidence="2">SLH 33</strain>
    </source>
</reference>
<dbReference type="EMBL" id="FOHQ01000001">
    <property type="protein sequence ID" value="SES64862.1"/>
    <property type="molecule type" value="Genomic_DNA"/>
</dbReference>
<dbReference type="Proteomes" id="UP000243338">
    <property type="component" value="Unassembled WGS sequence"/>
</dbReference>
<gene>
    <name evidence="1" type="ORF">SAMN04488587_0319</name>
</gene>
<keyword evidence="2" id="KW-1185">Reference proteome</keyword>
<evidence type="ECO:0000313" key="2">
    <source>
        <dbReference type="Proteomes" id="UP000243338"/>
    </source>
</evidence>